<feature type="transmembrane region" description="Helical" evidence="1">
    <location>
        <begin position="146"/>
        <end position="168"/>
    </location>
</feature>
<gene>
    <name evidence="2" type="ORF">F0M18_00575</name>
</gene>
<dbReference type="EMBL" id="VTUX01000001">
    <property type="protein sequence ID" value="KAA1193975.1"/>
    <property type="molecule type" value="Genomic_DNA"/>
</dbReference>
<dbReference type="InterPro" id="IPR004676">
    <property type="entry name" value="Cd-R_transporter"/>
</dbReference>
<protein>
    <recommendedName>
        <fullName evidence="4">Cadmium transporter</fullName>
    </recommendedName>
</protein>
<feature type="transmembrane region" description="Helical" evidence="1">
    <location>
        <begin position="12"/>
        <end position="33"/>
    </location>
</feature>
<reference evidence="2 3" key="1">
    <citation type="submission" date="2019-09" db="EMBL/GenBank/DDBJ databases">
        <authorList>
            <person name="Chen X.-Y."/>
        </authorList>
    </citation>
    <scope>NUCLEOTIDE SEQUENCE [LARGE SCALE GENOMIC DNA]</scope>
    <source>
        <strain evidence="2 3">NY5</strain>
    </source>
</reference>
<accession>A0A5B0X5L8</accession>
<dbReference type="Pfam" id="PF03596">
    <property type="entry name" value="Cad"/>
    <property type="match status" value="1"/>
</dbReference>
<feature type="transmembrane region" description="Helical" evidence="1">
    <location>
        <begin position="45"/>
        <end position="67"/>
    </location>
</feature>
<evidence type="ECO:0000256" key="1">
    <source>
        <dbReference type="SAM" id="Phobius"/>
    </source>
</evidence>
<proteinExistence type="predicted"/>
<evidence type="ECO:0000313" key="3">
    <source>
        <dbReference type="Proteomes" id="UP000323708"/>
    </source>
</evidence>
<feature type="transmembrane region" description="Helical" evidence="1">
    <location>
        <begin position="73"/>
        <end position="93"/>
    </location>
</feature>
<sequence>MDLNPSMVATLFGLTASSFVATNLDNLLLLVVLQGANPGARAAVLLGYLGAAIALLCVAALGLALGTVVEPDLLGYLGLIPLLFGLRMLYMAWLRERHPEIGIDTLAGRSRWSICSGTLMLMAGNSGDSLAVLLPLLAETGAGGQWFIASSYLMLAVVWIALAGILINYRALAECIERRGEKIVPWIMIGVGLYILLDTPTDSLG</sequence>
<organism evidence="2 3">
    <name type="scientific">Pseudohalioglobus sediminis</name>
    <dbReference type="NCBI Taxonomy" id="2606449"/>
    <lineage>
        <taxon>Bacteria</taxon>
        <taxon>Pseudomonadati</taxon>
        <taxon>Pseudomonadota</taxon>
        <taxon>Gammaproteobacteria</taxon>
        <taxon>Cellvibrionales</taxon>
        <taxon>Halieaceae</taxon>
        <taxon>Pseudohalioglobus</taxon>
    </lineage>
</organism>
<evidence type="ECO:0000313" key="2">
    <source>
        <dbReference type="EMBL" id="KAA1193975.1"/>
    </source>
</evidence>
<evidence type="ECO:0008006" key="4">
    <source>
        <dbReference type="Google" id="ProtNLM"/>
    </source>
</evidence>
<dbReference type="AlphaFoldDB" id="A0A5B0X5L8"/>
<feature type="transmembrane region" description="Helical" evidence="1">
    <location>
        <begin position="114"/>
        <end position="134"/>
    </location>
</feature>
<keyword evidence="3" id="KW-1185">Reference proteome</keyword>
<keyword evidence="1" id="KW-0472">Membrane</keyword>
<keyword evidence="1" id="KW-0812">Transmembrane</keyword>
<keyword evidence="1" id="KW-1133">Transmembrane helix</keyword>
<dbReference type="RefSeq" id="WP_149609444.1">
    <property type="nucleotide sequence ID" value="NZ_VTUX01000001.1"/>
</dbReference>
<name>A0A5B0X5L8_9GAMM</name>
<dbReference type="Proteomes" id="UP000323708">
    <property type="component" value="Unassembled WGS sequence"/>
</dbReference>
<comment type="caution">
    <text evidence="2">The sequence shown here is derived from an EMBL/GenBank/DDBJ whole genome shotgun (WGS) entry which is preliminary data.</text>
</comment>